<accession>A0A8H3ENL8</accession>
<comment type="caution">
    <text evidence="3">The sequence shown here is derived from an EMBL/GenBank/DDBJ whole genome shotgun (WGS) entry which is preliminary data.</text>
</comment>
<keyword evidence="4" id="KW-1185">Reference proteome</keyword>
<organism evidence="3 4">
    <name type="scientific">Alectoria fallacina</name>
    <dbReference type="NCBI Taxonomy" id="1903189"/>
    <lineage>
        <taxon>Eukaryota</taxon>
        <taxon>Fungi</taxon>
        <taxon>Dikarya</taxon>
        <taxon>Ascomycota</taxon>
        <taxon>Pezizomycotina</taxon>
        <taxon>Lecanoromycetes</taxon>
        <taxon>OSLEUM clade</taxon>
        <taxon>Lecanoromycetidae</taxon>
        <taxon>Lecanorales</taxon>
        <taxon>Lecanorineae</taxon>
        <taxon>Parmeliaceae</taxon>
        <taxon>Alectoria</taxon>
    </lineage>
</organism>
<evidence type="ECO:0000313" key="4">
    <source>
        <dbReference type="Proteomes" id="UP000664203"/>
    </source>
</evidence>
<keyword evidence="2" id="KW-0732">Signal</keyword>
<reference evidence="3" key="1">
    <citation type="submission" date="2021-03" db="EMBL/GenBank/DDBJ databases">
        <authorList>
            <person name="Tagirdzhanova G."/>
        </authorList>
    </citation>
    <scope>NUCLEOTIDE SEQUENCE</scope>
</reference>
<gene>
    <name evidence="3" type="ORF">ALECFALPRED_003772</name>
</gene>
<dbReference type="EMBL" id="CAJPDR010000023">
    <property type="protein sequence ID" value="CAF9907708.1"/>
    <property type="molecule type" value="Genomic_DNA"/>
</dbReference>
<feature type="region of interest" description="Disordered" evidence="1">
    <location>
        <begin position="192"/>
        <end position="215"/>
    </location>
</feature>
<dbReference type="AlphaFoldDB" id="A0A8H3ENL8"/>
<evidence type="ECO:0000256" key="1">
    <source>
        <dbReference type="SAM" id="MobiDB-lite"/>
    </source>
</evidence>
<proteinExistence type="predicted"/>
<dbReference type="Proteomes" id="UP000664203">
    <property type="component" value="Unassembled WGS sequence"/>
</dbReference>
<evidence type="ECO:0000313" key="3">
    <source>
        <dbReference type="EMBL" id="CAF9907708.1"/>
    </source>
</evidence>
<feature type="compositionally biased region" description="Polar residues" evidence="1">
    <location>
        <begin position="192"/>
        <end position="210"/>
    </location>
</feature>
<evidence type="ECO:0000256" key="2">
    <source>
        <dbReference type="SAM" id="SignalP"/>
    </source>
</evidence>
<feature type="chain" id="PRO_5034346918" evidence="2">
    <location>
        <begin position="20"/>
        <end position="236"/>
    </location>
</feature>
<feature type="signal peptide" evidence="2">
    <location>
        <begin position="1"/>
        <end position="19"/>
    </location>
</feature>
<name>A0A8H3ENL8_9LECA</name>
<protein>
    <submittedName>
        <fullName evidence="3">Uncharacterized protein</fullName>
    </submittedName>
</protein>
<sequence length="236" mass="23492">MFASSLLAASSLVLTTALADSSPYSKFVNDANSLLAAATGSDAAQLDALYSWQATQTAIPSGDVDSQYQEYLDAYMTTTSAPLPAWATAVPSSLQPIATSFLHAEASLVVQDIAPLVSQNNVALSVYSAGQAAPTNTSSNTLIVPTSAPSATASTGFVIGPANMTTSQMSGNGTAPTVSAKSAANALTTSITTASGSPTKSVTQPKTTAKTGGAEKPADVALAAAVVGIMGIVALL</sequence>
<dbReference type="OrthoDB" id="5385830at2759"/>